<dbReference type="EMBL" id="RQXW01000008">
    <property type="protein sequence ID" value="RTE65678.1"/>
    <property type="molecule type" value="Genomic_DNA"/>
</dbReference>
<dbReference type="Gene3D" id="3.30.310.170">
    <property type="entry name" value="Outer membrane protein assembly factor BamC"/>
    <property type="match status" value="1"/>
</dbReference>
<dbReference type="PROSITE" id="PS51257">
    <property type="entry name" value="PROKAR_LIPOPROTEIN"/>
    <property type="match status" value="1"/>
</dbReference>
<reference evidence="2 3" key="1">
    <citation type="submission" date="2018-11" db="EMBL/GenBank/DDBJ databases">
        <title>The draft genome sequence of Amphritea opalescens ANRC-JH13T.</title>
        <authorList>
            <person name="Fang Z."/>
            <person name="Zhang Y."/>
            <person name="Han X."/>
        </authorList>
    </citation>
    <scope>NUCLEOTIDE SEQUENCE [LARGE SCALE GENOMIC DNA]</scope>
    <source>
        <strain evidence="2 3">ANRC-JH13</strain>
    </source>
</reference>
<dbReference type="AlphaFoldDB" id="A0A430KQB3"/>
<comment type="caution">
    <text evidence="2">The sequence shown here is derived from an EMBL/GenBank/DDBJ whole genome shotgun (WGS) entry which is preliminary data.</text>
</comment>
<dbReference type="InterPro" id="IPR010653">
    <property type="entry name" value="NlpB/DapX"/>
</dbReference>
<dbReference type="Gene3D" id="3.30.530.50">
    <property type="match status" value="1"/>
</dbReference>
<dbReference type="Proteomes" id="UP000283087">
    <property type="component" value="Unassembled WGS sequence"/>
</dbReference>
<proteinExistence type="predicted"/>
<accession>A0A430KQB3</accession>
<name>A0A430KQB3_9GAMM</name>
<protein>
    <submittedName>
        <fullName evidence="2">Outer membrane protein assembly factor BamC</fullName>
    </submittedName>
</protein>
<feature type="region of interest" description="Disordered" evidence="1">
    <location>
        <begin position="52"/>
        <end position="82"/>
    </location>
</feature>
<gene>
    <name evidence="2" type="primary">bamC</name>
    <name evidence="2" type="ORF">EH243_10405</name>
</gene>
<evidence type="ECO:0000313" key="2">
    <source>
        <dbReference type="EMBL" id="RTE65678.1"/>
    </source>
</evidence>
<evidence type="ECO:0000313" key="3">
    <source>
        <dbReference type="Proteomes" id="UP000283087"/>
    </source>
</evidence>
<sequence length="453" mass="50737">MRIIALLPLAAAVLSIAGCGSYSNPIYGENGIINDRSQNYEEAQATKRLELPPSLQDRSKPMQDALDIPNAGQTASQRSRSFSVPRPEFFYADAGNGSVNLKREDGEKILVVDEPIGDVWVQLQDFWRFNNIGLAKSAPQEGVIETDWIDVDAKELSFVDSMIKRLTFQDIDGPVSDKLRVSVRPVADDYNRTSITMQHVRVAQDEKDQPVSWSDDATDVGYKTDMMFEMLRYLSKSTSNSESMSMLELRRQQNNLPQMGRDSKGFPALKITVPVDQAWAEIIQAIDQTDLDVGTRDQQAGIIYMTYTTSTPFEDTEKMGFFEWLHSDRDEITFDSGNAFGRALGFDDDEEDGAPSYSTNKVNGGKEAIDKSEDLANQKGFKIWLGGEVLYIFSDDKDAVYNDESGKYEHVGQYQLHMNRTASGVFLTVKTPDGYSAPAVVADEILWQIKEKI</sequence>
<organism evidence="2 3">
    <name type="scientific">Amphritea opalescens</name>
    <dbReference type="NCBI Taxonomy" id="2490544"/>
    <lineage>
        <taxon>Bacteria</taxon>
        <taxon>Pseudomonadati</taxon>
        <taxon>Pseudomonadota</taxon>
        <taxon>Gammaproteobacteria</taxon>
        <taxon>Oceanospirillales</taxon>
        <taxon>Oceanospirillaceae</taxon>
        <taxon>Amphritea</taxon>
    </lineage>
</organism>
<evidence type="ECO:0000256" key="1">
    <source>
        <dbReference type="SAM" id="MobiDB-lite"/>
    </source>
</evidence>
<dbReference type="OrthoDB" id="6199301at2"/>
<dbReference type="RefSeq" id="WP_126158601.1">
    <property type="nucleotide sequence ID" value="NZ_RQXW01000008.1"/>
</dbReference>
<feature type="compositionally biased region" description="Polar residues" evidence="1">
    <location>
        <begin position="71"/>
        <end position="82"/>
    </location>
</feature>
<dbReference type="Pfam" id="PF06804">
    <property type="entry name" value="Lipoprotein_18"/>
    <property type="match status" value="1"/>
</dbReference>
<keyword evidence="3" id="KW-1185">Reference proteome</keyword>
<dbReference type="InterPro" id="IPR042268">
    <property type="entry name" value="BamC_C"/>
</dbReference>